<feature type="compositionally biased region" description="Basic residues" evidence="1">
    <location>
        <begin position="93"/>
        <end position="105"/>
    </location>
</feature>
<sequence length="194" mass="20706">MMWSSARSDKITAWVIERLLRYHSGPAALPGTRGFFRCGNLDAQQLAWLFAGHQHHRLGIEHPSTSGATASAAIESPGCRAGGPADPLSGRLPGRRGRLARRPRRQGQGGGEAKELARSAQELLAGLAELLEVHIGLGGRRWRPRGRFGLALSTVPPASSIVDVTASLKRPSVAAPRRGARTPAPCWSLCGQKC</sequence>
<evidence type="ECO:0000256" key="1">
    <source>
        <dbReference type="SAM" id="MobiDB-lite"/>
    </source>
</evidence>
<organism evidence="2 3">
    <name type="scientific">Cupriavidus oxalaticus</name>
    <dbReference type="NCBI Taxonomy" id="96344"/>
    <lineage>
        <taxon>Bacteria</taxon>
        <taxon>Pseudomonadati</taxon>
        <taxon>Pseudomonadota</taxon>
        <taxon>Betaproteobacteria</taxon>
        <taxon>Burkholderiales</taxon>
        <taxon>Burkholderiaceae</taxon>
        <taxon>Cupriavidus</taxon>
    </lineage>
</organism>
<name>A0A976BC26_9BURK</name>
<dbReference type="EMBL" id="OGUS01000119">
    <property type="protein sequence ID" value="SPC13551.1"/>
    <property type="molecule type" value="Genomic_DNA"/>
</dbReference>
<evidence type="ECO:0000313" key="2">
    <source>
        <dbReference type="EMBL" id="SPC13551.1"/>
    </source>
</evidence>
<dbReference type="Proteomes" id="UP000256862">
    <property type="component" value="Chromosome CO2235"/>
</dbReference>
<proteinExistence type="predicted"/>
<gene>
    <name evidence="2" type="ORF">CO2235_190046</name>
</gene>
<protein>
    <submittedName>
        <fullName evidence="2">Uncharacterized protein</fullName>
    </submittedName>
</protein>
<accession>A0A976BC26</accession>
<dbReference type="AlphaFoldDB" id="A0A976BC26"/>
<evidence type="ECO:0000313" key="3">
    <source>
        <dbReference type="Proteomes" id="UP000256862"/>
    </source>
</evidence>
<reference evidence="2 3" key="1">
    <citation type="submission" date="2018-01" db="EMBL/GenBank/DDBJ databases">
        <authorList>
            <person name="Clerissi C."/>
        </authorList>
    </citation>
    <scope>NUCLEOTIDE SEQUENCE [LARGE SCALE GENOMIC DNA]</scope>
    <source>
        <strain evidence="2">Cupriavidus oxalaticus LMG 2235</strain>
    </source>
</reference>
<feature type="region of interest" description="Disordered" evidence="1">
    <location>
        <begin position="78"/>
        <end position="113"/>
    </location>
</feature>
<comment type="caution">
    <text evidence="2">The sequence shown here is derived from an EMBL/GenBank/DDBJ whole genome shotgun (WGS) entry which is preliminary data.</text>
</comment>